<comment type="caution">
    <text evidence="3">The sequence shown here is derived from an EMBL/GenBank/DDBJ whole genome shotgun (WGS) entry which is preliminary data.</text>
</comment>
<dbReference type="PANTHER" id="PTHR39428:SF3">
    <property type="entry name" value="DEAZAFLAVIN-DEPENDENT NITROREDUCTASE"/>
    <property type="match status" value="1"/>
</dbReference>
<comment type="similarity">
    <text evidence="1">Belongs to the F420H(2)-dependent quinone reductase family.</text>
</comment>
<evidence type="ECO:0000256" key="2">
    <source>
        <dbReference type="ARBA" id="ARBA00049106"/>
    </source>
</evidence>
<evidence type="ECO:0000256" key="1">
    <source>
        <dbReference type="ARBA" id="ARBA00008710"/>
    </source>
</evidence>
<keyword evidence="4" id="KW-1185">Reference proteome</keyword>
<sequence length="155" mass="17523">MPLEGEYDPSPAQWIREQVELYESSGGTRGTTLWDTGLPVVIVTMRGAKSGRIRKVPLMRVEDGGRYAAVASKAGFPRHPDWYFNLRAEPQVELQDGPRRQRMTARELDGDERARWWRRAVAAYPAYAEYQEKTDRLIPVFVLEPVPPAGPPTAA</sequence>
<dbReference type="Gene3D" id="2.30.110.10">
    <property type="entry name" value="Electron Transport, Fmn-binding Protein, Chain A"/>
    <property type="match status" value="1"/>
</dbReference>
<dbReference type="EMBL" id="BAAABV010000028">
    <property type="protein sequence ID" value="GAA0318205.1"/>
    <property type="molecule type" value="Genomic_DNA"/>
</dbReference>
<dbReference type="InterPro" id="IPR004378">
    <property type="entry name" value="F420H2_quin_Rdtase"/>
</dbReference>
<dbReference type="Proteomes" id="UP001501867">
    <property type="component" value="Unassembled WGS sequence"/>
</dbReference>
<name>A0ABP3FHS0_9ACTN</name>
<evidence type="ECO:0000313" key="3">
    <source>
        <dbReference type="EMBL" id="GAA0318205.1"/>
    </source>
</evidence>
<dbReference type="NCBIfam" id="TIGR00026">
    <property type="entry name" value="hi_GC_TIGR00026"/>
    <property type="match status" value="1"/>
</dbReference>
<proteinExistence type="inferred from homology"/>
<protein>
    <submittedName>
        <fullName evidence="3">Nitroreductase family deazaflavin-dependent oxidoreductase</fullName>
    </submittedName>
</protein>
<dbReference type="InterPro" id="IPR012349">
    <property type="entry name" value="Split_barrel_FMN-bd"/>
</dbReference>
<reference evidence="4" key="1">
    <citation type="journal article" date="2019" name="Int. J. Syst. Evol. Microbiol.">
        <title>The Global Catalogue of Microorganisms (GCM) 10K type strain sequencing project: providing services to taxonomists for standard genome sequencing and annotation.</title>
        <authorList>
            <consortium name="The Broad Institute Genomics Platform"/>
            <consortium name="The Broad Institute Genome Sequencing Center for Infectious Disease"/>
            <person name="Wu L."/>
            <person name="Ma J."/>
        </authorList>
    </citation>
    <scope>NUCLEOTIDE SEQUENCE [LARGE SCALE GENOMIC DNA]</scope>
    <source>
        <strain evidence="4">JCM 4505</strain>
    </source>
</reference>
<accession>A0ABP3FHS0</accession>
<dbReference type="PANTHER" id="PTHR39428">
    <property type="entry name" value="F420H(2)-DEPENDENT QUINONE REDUCTASE RV1261C"/>
    <property type="match status" value="1"/>
</dbReference>
<evidence type="ECO:0000313" key="4">
    <source>
        <dbReference type="Proteomes" id="UP001501867"/>
    </source>
</evidence>
<organism evidence="3 4">
    <name type="scientific">Streptomyces polychromogenes</name>
    <dbReference type="NCBI Taxonomy" id="67342"/>
    <lineage>
        <taxon>Bacteria</taxon>
        <taxon>Bacillati</taxon>
        <taxon>Actinomycetota</taxon>
        <taxon>Actinomycetes</taxon>
        <taxon>Kitasatosporales</taxon>
        <taxon>Streptomycetaceae</taxon>
        <taxon>Streptomyces</taxon>
    </lineage>
</organism>
<dbReference type="Pfam" id="PF04075">
    <property type="entry name" value="F420H2_quin_red"/>
    <property type="match status" value="1"/>
</dbReference>
<dbReference type="RefSeq" id="WP_344167536.1">
    <property type="nucleotide sequence ID" value="NZ_BAAABV010000028.1"/>
</dbReference>
<comment type="catalytic activity">
    <reaction evidence="2">
        <text>oxidized coenzyme F420-(gamma-L-Glu)(n) + a quinol + H(+) = reduced coenzyme F420-(gamma-L-Glu)(n) + a quinone</text>
        <dbReference type="Rhea" id="RHEA:39663"/>
        <dbReference type="Rhea" id="RHEA-COMP:12939"/>
        <dbReference type="Rhea" id="RHEA-COMP:14378"/>
        <dbReference type="ChEBI" id="CHEBI:15378"/>
        <dbReference type="ChEBI" id="CHEBI:24646"/>
        <dbReference type="ChEBI" id="CHEBI:132124"/>
        <dbReference type="ChEBI" id="CHEBI:133980"/>
        <dbReference type="ChEBI" id="CHEBI:139511"/>
    </reaction>
</comment>
<gene>
    <name evidence="3" type="ORF">GCM10010302_66580</name>
</gene>